<gene>
    <name evidence="1" type="ORF">BDR25DRAFT_395472</name>
</gene>
<evidence type="ECO:0000313" key="2">
    <source>
        <dbReference type="Proteomes" id="UP000799755"/>
    </source>
</evidence>
<evidence type="ECO:0000313" key="1">
    <source>
        <dbReference type="EMBL" id="KAF2466929.1"/>
    </source>
</evidence>
<sequence>MTYFVYRSLTPGKLRIPLVHLKPTASSTLDNNSSHEISTLPSAESCLPTLHYLTLGAMSITNVRSNSTDYPSWYPKILKLRFDDEVERSEQVQQMGEIYERATPVISWLRPAEDDSDFAIEWILKLRHLLTQLDEHGEGIIGGELEMFLADLRMQFSTTNPALLKLCNSLWHKVDAWYSCAAILPLRKTQYVVFKSGLITPQTSEEQAIFSISPRELINVLKTRRTEASYPLIHLPRTHRRFATADLRDKVFALLALSRDAEALGLLADYRQTCNDTYINLAARLIEEDYTEMGYHHGFLIGSIRSTFFQLFVAKFLSCMVLLLSSRFLGKIEEVGMIWEVGGISRWLRDLKPFSNLVYSDRDTFEERRSATYRTAVADQEVRQGTIKPRLSQMMIDKDLVRDGLGEYCIGSYDVKRGDYGLFLGLFASCFPNSDTATRNRELHAAKALGGASKQQANFAEMWGAAANDKNRTSRSQQQLEGIG</sequence>
<accession>A0ACB6QJ02</accession>
<dbReference type="EMBL" id="MU003522">
    <property type="protein sequence ID" value="KAF2466929.1"/>
    <property type="molecule type" value="Genomic_DNA"/>
</dbReference>
<proteinExistence type="predicted"/>
<organism evidence="1 2">
    <name type="scientific">Lindgomyces ingoldianus</name>
    <dbReference type="NCBI Taxonomy" id="673940"/>
    <lineage>
        <taxon>Eukaryota</taxon>
        <taxon>Fungi</taxon>
        <taxon>Dikarya</taxon>
        <taxon>Ascomycota</taxon>
        <taxon>Pezizomycotina</taxon>
        <taxon>Dothideomycetes</taxon>
        <taxon>Pleosporomycetidae</taxon>
        <taxon>Pleosporales</taxon>
        <taxon>Lindgomycetaceae</taxon>
        <taxon>Lindgomyces</taxon>
    </lineage>
</organism>
<reference evidence="1" key="1">
    <citation type="journal article" date="2020" name="Stud. Mycol.">
        <title>101 Dothideomycetes genomes: a test case for predicting lifestyles and emergence of pathogens.</title>
        <authorList>
            <person name="Haridas S."/>
            <person name="Albert R."/>
            <person name="Binder M."/>
            <person name="Bloem J."/>
            <person name="Labutti K."/>
            <person name="Salamov A."/>
            <person name="Andreopoulos B."/>
            <person name="Baker S."/>
            <person name="Barry K."/>
            <person name="Bills G."/>
            <person name="Bluhm B."/>
            <person name="Cannon C."/>
            <person name="Castanera R."/>
            <person name="Culley D."/>
            <person name="Daum C."/>
            <person name="Ezra D."/>
            <person name="Gonzalez J."/>
            <person name="Henrissat B."/>
            <person name="Kuo A."/>
            <person name="Liang C."/>
            <person name="Lipzen A."/>
            <person name="Lutzoni F."/>
            <person name="Magnuson J."/>
            <person name="Mondo S."/>
            <person name="Nolan M."/>
            <person name="Ohm R."/>
            <person name="Pangilinan J."/>
            <person name="Park H.-J."/>
            <person name="Ramirez L."/>
            <person name="Alfaro M."/>
            <person name="Sun H."/>
            <person name="Tritt A."/>
            <person name="Yoshinaga Y."/>
            <person name="Zwiers L.-H."/>
            <person name="Turgeon B."/>
            <person name="Goodwin S."/>
            <person name="Spatafora J."/>
            <person name="Crous P."/>
            <person name="Grigoriev I."/>
        </authorList>
    </citation>
    <scope>NUCLEOTIDE SEQUENCE</scope>
    <source>
        <strain evidence="1">ATCC 200398</strain>
    </source>
</reference>
<protein>
    <submittedName>
        <fullName evidence="1">Uncharacterized protein</fullName>
    </submittedName>
</protein>
<comment type="caution">
    <text evidence="1">The sequence shown here is derived from an EMBL/GenBank/DDBJ whole genome shotgun (WGS) entry which is preliminary data.</text>
</comment>
<name>A0ACB6QJ02_9PLEO</name>
<keyword evidence="2" id="KW-1185">Reference proteome</keyword>
<dbReference type="Proteomes" id="UP000799755">
    <property type="component" value="Unassembled WGS sequence"/>
</dbReference>